<feature type="region of interest" description="Disordered" evidence="1">
    <location>
        <begin position="90"/>
        <end position="149"/>
    </location>
</feature>
<evidence type="ECO:0000313" key="3">
    <source>
        <dbReference type="Proteomes" id="UP001611339"/>
    </source>
</evidence>
<evidence type="ECO:0000313" key="2">
    <source>
        <dbReference type="EMBL" id="MFI1717516.1"/>
    </source>
</evidence>
<keyword evidence="3" id="KW-1185">Reference proteome</keyword>
<gene>
    <name evidence="2" type="ORF">ACH407_28605</name>
</gene>
<dbReference type="EMBL" id="JBIRUI010000015">
    <property type="protein sequence ID" value="MFI1717516.1"/>
    <property type="molecule type" value="Genomic_DNA"/>
</dbReference>
<protein>
    <recommendedName>
        <fullName evidence="4">UbiC transcription regulator-associated domain-containing protein</fullName>
    </recommendedName>
</protein>
<reference evidence="2 3" key="1">
    <citation type="submission" date="2024-10" db="EMBL/GenBank/DDBJ databases">
        <title>The Natural Products Discovery Center: Release of the First 8490 Sequenced Strains for Exploring Actinobacteria Biosynthetic Diversity.</title>
        <authorList>
            <person name="Kalkreuter E."/>
            <person name="Kautsar S.A."/>
            <person name="Yang D."/>
            <person name="Bader C.D."/>
            <person name="Teijaro C.N."/>
            <person name="Fluegel L."/>
            <person name="Davis C.M."/>
            <person name="Simpson J.R."/>
            <person name="Lauterbach L."/>
            <person name="Steele A.D."/>
            <person name="Gui C."/>
            <person name="Meng S."/>
            <person name="Li G."/>
            <person name="Viehrig K."/>
            <person name="Ye F."/>
            <person name="Su P."/>
            <person name="Kiefer A.F."/>
            <person name="Nichols A."/>
            <person name="Cepeda A.J."/>
            <person name="Yan W."/>
            <person name="Fan B."/>
            <person name="Jiang Y."/>
            <person name="Adhikari A."/>
            <person name="Zheng C.-J."/>
            <person name="Schuster L."/>
            <person name="Cowan T.M."/>
            <person name="Smanski M.J."/>
            <person name="Chevrette M.G."/>
            <person name="De Carvalho L.P.S."/>
            <person name="Shen B."/>
        </authorList>
    </citation>
    <scope>NUCLEOTIDE SEQUENCE [LARGE SCALE GENOMIC DNA]</scope>
    <source>
        <strain evidence="2 3">NPDC020602</strain>
    </source>
</reference>
<accession>A0ABW7UCZ6</accession>
<comment type="caution">
    <text evidence="2">The sequence shown here is derived from an EMBL/GenBank/DDBJ whole genome shotgun (WGS) entry which is preliminary data.</text>
</comment>
<name>A0ABW7UCZ6_9ACTN</name>
<dbReference type="Proteomes" id="UP001611339">
    <property type="component" value="Unassembled WGS sequence"/>
</dbReference>
<sequence length="184" mass="19820">MILLDHVLEPYELRMGQPGSVTGDQLRAQARALGVDRATEVIVLAGAAYAAVARQVWPTATAPLEGAGGMGYRLQRLKARREGRYAMAARTTTEQLPDNPDPDTAEQPGGPMTVTLTPVRPITPLTELESTVTGAPDEEEGAVTGPRPICTGRELQEITVITDGEDVPYRTDLTFSCPTWLPRP</sequence>
<evidence type="ECO:0000256" key="1">
    <source>
        <dbReference type="SAM" id="MobiDB-lite"/>
    </source>
</evidence>
<organism evidence="2 3">
    <name type="scientific">Streptomyces litmocidini</name>
    <dbReference type="NCBI Taxonomy" id="67318"/>
    <lineage>
        <taxon>Bacteria</taxon>
        <taxon>Bacillati</taxon>
        <taxon>Actinomycetota</taxon>
        <taxon>Actinomycetes</taxon>
        <taxon>Kitasatosporales</taxon>
        <taxon>Streptomycetaceae</taxon>
        <taxon>Streptomyces</taxon>
    </lineage>
</organism>
<evidence type="ECO:0008006" key="4">
    <source>
        <dbReference type="Google" id="ProtNLM"/>
    </source>
</evidence>
<proteinExistence type="predicted"/>
<dbReference type="RefSeq" id="WP_398711882.1">
    <property type="nucleotide sequence ID" value="NZ_JBIRUI010000015.1"/>
</dbReference>